<proteinExistence type="predicted"/>
<dbReference type="GeneID" id="9590145"/>
<evidence type="ECO:0000256" key="2">
    <source>
        <dbReference type="SAM" id="SignalP"/>
    </source>
</evidence>
<dbReference type="VEuPathDB" id="FungiDB:SCHCODRAFT_01039421"/>
<keyword evidence="1" id="KW-0472">Membrane</keyword>
<organism evidence="4">
    <name type="scientific">Schizophyllum commune (strain H4-8 / FGSC 9210)</name>
    <name type="common">Split gill fungus</name>
    <dbReference type="NCBI Taxonomy" id="578458"/>
    <lineage>
        <taxon>Eukaryota</taxon>
        <taxon>Fungi</taxon>
        <taxon>Dikarya</taxon>
        <taxon>Basidiomycota</taxon>
        <taxon>Agaricomycotina</taxon>
        <taxon>Agaricomycetes</taxon>
        <taxon>Agaricomycetidae</taxon>
        <taxon>Agaricales</taxon>
        <taxon>Schizophyllaceae</taxon>
        <taxon>Schizophyllum</taxon>
    </lineage>
</organism>
<evidence type="ECO:0000256" key="1">
    <source>
        <dbReference type="SAM" id="Phobius"/>
    </source>
</evidence>
<dbReference type="Proteomes" id="UP000007431">
    <property type="component" value="Unassembled WGS sequence"/>
</dbReference>
<dbReference type="AlphaFoldDB" id="D8QGI2"/>
<keyword evidence="1" id="KW-1133">Transmembrane helix</keyword>
<evidence type="ECO:0000313" key="4">
    <source>
        <dbReference type="Proteomes" id="UP000007431"/>
    </source>
</evidence>
<feature type="transmembrane region" description="Helical" evidence="1">
    <location>
        <begin position="180"/>
        <end position="199"/>
    </location>
</feature>
<keyword evidence="2" id="KW-0732">Signal</keyword>
<evidence type="ECO:0000313" key="3">
    <source>
        <dbReference type="EMBL" id="EFI93306.1"/>
    </source>
</evidence>
<dbReference type="HOGENOM" id="CLU_115517_0_0_1"/>
<dbReference type="KEGG" id="scm:SCHCO_01039421"/>
<keyword evidence="1" id="KW-0812">Transmembrane</keyword>
<accession>D8QGI2</accession>
<dbReference type="OrthoDB" id="2581067at2759"/>
<dbReference type="RefSeq" id="XP_003028209.1">
    <property type="nucleotide sequence ID" value="XM_003028163.1"/>
</dbReference>
<sequence length="200" mass="21330">MLSTRLSLAPRAIVSLLFTFLALSTHVSAYFLVEEPKASTQWKNGEAAPVKWDKGVLDGIDAFDLEMARLSSDGLTYIAMNVDTTKNANKVINVLLENIPEGDDYFLVFLNSTHGLIHGTSDRFTVLSKDSSSSANASSPDAAATTVTVTAAPNPTNEWATTFALPNGAVRLLTHGLESAFVGVFFAMLCSVAGAAWTLL</sequence>
<dbReference type="InParanoid" id="D8QGI2"/>
<feature type="signal peptide" evidence="2">
    <location>
        <begin position="1"/>
        <end position="29"/>
    </location>
</feature>
<dbReference type="EMBL" id="GL377311">
    <property type="protein sequence ID" value="EFI93306.1"/>
    <property type="molecule type" value="Genomic_DNA"/>
</dbReference>
<feature type="chain" id="PRO_5003120831" evidence="2">
    <location>
        <begin position="30"/>
        <end position="200"/>
    </location>
</feature>
<dbReference type="eggNOG" id="ENOG502SRRV">
    <property type="taxonomic scope" value="Eukaryota"/>
</dbReference>
<protein>
    <submittedName>
        <fullName evidence="3">Uncharacterized protein</fullName>
    </submittedName>
</protein>
<name>D8QGI2_SCHCM</name>
<dbReference type="OMA" id="THGVMYA"/>
<keyword evidence="4" id="KW-1185">Reference proteome</keyword>
<reference evidence="3 4" key="1">
    <citation type="journal article" date="2010" name="Nat. Biotechnol.">
        <title>Genome sequence of the model mushroom Schizophyllum commune.</title>
        <authorList>
            <person name="Ohm R.A."/>
            <person name="de Jong J.F."/>
            <person name="Lugones L.G."/>
            <person name="Aerts A."/>
            <person name="Kothe E."/>
            <person name="Stajich J.E."/>
            <person name="de Vries R.P."/>
            <person name="Record E."/>
            <person name="Levasseur A."/>
            <person name="Baker S.E."/>
            <person name="Bartholomew K.A."/>
            <person name="Coutinho P.M."/>
            <person name="Erdmann S."/>
            <person name="Fowler T.J."/>
            <person name="Gathman A.C."/>
            <person name="Lombard V."/>
            <person name="Henrissat B."/>
            <person name="Knabe N."/>
            <person name="Kuees U."/>
            <person name="Lilly W.W."/>
            <person name="Lindquist E."/>
            <person name="Lucas S."/>
            <person name="Magnuson J.K."/>
            <person name="Piumi F."/>
            <person name="Raudaskoski M."/>
            <person name="Salamov A."/>
            <person name="Schmutz J."/>
            <person name="Schwarze F.W.M.R."/>
            <person name="vanKuyk P.A."/>
            <person name="Horton J.S."/>
            <person name="Grigoriev I.V."/>
            <person name="Woesten H.A.B."/>
        </authorList>
    </citation>
    <scope>NUCLEOTIDE SEQUENCE [LARGE SCALE GENOMIC DNA]</scope>
    <source>
        <strain evidence="4">H4-8 / FGSC 9210</strain>
    </source>
</reference>
<gene>
    <name evidence="3" type="ORF">SCHCODRAFT_79094</name>
</gene>